<evidence type="ECO:0000313" key="1">
    <source>
        <dbReference type="EMBL" id="KAK3078135.1"/>
    </source>
</evidence>
<protein>
    <submittedName>
        <fullName evidence="1">Uncharacterized protein</fullName>
    </submittedName>
</protein>
<comment type="caution">
    <text evidence="1">The sequence shown here is derived from an EMBL/GenBank/DDBJ whole genome shotgun (WGS) entry which is preliminary data.</text>
</comment>
<accession>A0ACC3DNH4</accession>
<proteinExistence type="predicted"/>
<organism evidence="1 2">
    <name type="scientific">Coniosporium uncinatum</name>
    <dbReference type="NCBI Taxonomy" id="93489"/>
    <lineage>
        <taxon>Eukaryota</taxon>
        <taxon>Fungi</taxon>
        <taxon>Dikarya</taxon>
        <taxon>Ascomycota</taxon>
        <taxon>Pezizomycotina</taxon>
        <taxon>Dothideomycetes</taxon>
        <taxon>Dothideomycetes incertae sedis</taxon>
        <taxon>Coniosporium</taxon>
    </lineage>
</organism>
<evidence type="ECO:0000313" key="2">
    <source>
        <dbReference type="Proteomes" id="UP001186974"/>
    </source>
</evidence>
<gene>
    <name evidence="1" type="ORF">LTS18_008353</name>
</gene>
<dbReference type="Proteomes" id="UP001186974">
    <property type="component" value="Unassembled WGS sequence"/>
</dbReference>
<name>A0ACC3DNH4_9PEZI</name>
<keyword evidence="2" id="KW-1185">Reference proteome</keyword>
<dbReference type="EMBL" id="JAWDJW010002168">
    <property type="protein sequence ID" value="KAK3078135.1"/>
    <property type="molecule type" value="Genomic_DNA"/>
</dbReference>
<reference evidence="1" key="1">
    <citation type="submission" date="2024-09" db="EMBL/GenBank/DDBJ databases">
        <title>Black Yeasts Isolated from many extreme environments.</title>
        <authorList>
            <person name="Coleine C."/>
            <person name="Stajich J.E."/>
            <person name="Selbmann L."/>
        </authorList>
    </citation>
    <scope>NUCLEOTIDE SEQUENCE</scope>
    <source>
        <strain evidence="1">CCFEE 5737</strain>
    </source>
</reference>
<sequence length="204" mass="22849">MTIFEASATFFGLVEDMEHELKLSAHCPRYIFTSALVGVAFLARVMKGPFASYLDLDRGSKLYRVAIDFLKSCSIEKGDLPDRSSTFAEQMWLSNKVFKNPDGTPYIALRVRTRLSGSPLHDAIKWWRDEFMEERDEDRQGAHQDSLPAPVSGEPAMSSSINQNTAPLTDFSYASDLLLNDQMWGDLGLGIDDWALSGSIPWMA</sequence>